<dbReference type="InParanoid" id="E3KSQ8"/>
<name>E3KSQ8_PUCGT</name>
<dbReference type="Proteomes" id="UP000008783">
    <property type="component" value="Unassembled WGS sequence"/>
</dbReference>
<organism evidence="1 2">
    <name type="scientific">Puccinia graminis f. sp. tritici (strain CRL 75-36-700-3 / race SCCL)</name>
    <name type="common">Black stem rust fungus</name>
    <dbReference type="NCBI Taxonomy" id="418459"/>
    <lineage>
        <taxon>Eukaryota</taxon>
        <taxon>Fungi</taxon>
        <taxon>Dikarya</taxon>
        <taxon>Basidiomycota</taxon>
        <taxon>Pucciniomycotina</taxon>
        <taxon>Pucciniomycetes</taxon>
        <taxon>Pucciniales</taxon>
        <taxon>Pucciniaceae</taxon>
        <taxon>Puccinia</taxon>
    </lineage>
</organism>
<reference key="1">
    <citation type="submission" date="2007-01" db="EMBL/GenBank/DDBJ databases">
        <title>The Genome Sequence of Puccinia graminis f. sp. tritici Strain CRL 75-36-700-3.</title>
        <authorList>
            <consortium name="The Broad Institute Genome Sequencing Platform"/>
            <person name="Birren B."/>
            <person name="Lander E."/>
            <person name="Galagan J."/>
            <person name="Nusbaum C."/>
            <person name="Devon K."/>
            <person name="Cuomo C."/>
            <person name="Jaffe D."/>
            <person name="Butler J."/>
            <person name="Alvarez P."/>
            <person name="Gnerre S."/>
            <person name="Grabherr M."/>
            <person name="Mauceli E."/>
            <person name="Brockman W."/>
            <person name="Young S."/>
            <person name="LaButti K."/>
            <person name="Sykes S."/>
            <person name="DeCaprio D."/>
            <person name="Crawford M."/>
            <person name="Koehrsen M."/>
            <person name="Engels R."/>
            <person name="Montgomery P."/>
            <person name="Pearson M."/>
            <person name="Howarth C."/>
            <person name="Larson L."/>
            <person name="White J."/>
            <person name="Zeng Q."/>
            <person name="Kodira C."/>
            <person name="Yandava C."/>
            <person name="Alvarado L."/>
            <person name="O'Leary S."/>
            <person name="Szabo L."/>
            <person name="Dean R."/>
            <person name="Schein J."/>
        </authorList>
    </citation>
    <scope>NUCLEOTIDE SEQUENCE</scope>
    <source>
        <strain>CRL 75-36-700-3</strain>
    </source>
</reference>
<sequence length="124" mass="13704">MSVGMGSPAHILSIKKNQNTMILTSQANIVTSCQQVLKVIDLSNLISLFKRCTESEWYQVTEFGLSELTKKVQDTLDACRPKSDRHPTKSLSVRIVYQSFTVCWKGTSKELNSSSGDISSTGVD</sequence>
<keyword evidence="2" id="KW-1185">Reference proteome</keyword>
<dbReference type="AlphaFoldDB" id="E3KSQ8"/>
<dbReference type="VEuPathDB" id="FungiDB:PGTG_12775"/>
<proteinExistence type="predicted"/>
<dbReference type="HOGENOM" id="CLU_2005023_0_0_1"/>
<dbReference type="GeneID" id="10537912"/>
<dbReference type="EMBL" id="DS178305">
    <property type="protein sequence ID" value="EFP87191.1"/>
    <property type="molecule type" value="Genomic_DNA"/>
</dbReference>
<gene>
    <name evidence="1" type="ORF">PGTG_12775</name>
</gene>
<evidence type="ECO:0000313" key="1">
    <source>
        <dbReference type="EMBL" id="EFP87191.1"/>
    </source>
</evidence>
<dbReference type="KEGG" id="pgr:PGTG_12775"/>
<accession>E3KSQ8</accession>
<evidence type="ECO:0000313" key="2">
    <source>
        <dbReference type="Proteomes" id="UP000008783"/>
    </source>
</evidence>
<reference evidence="2" key="2">
    <citation type="journal article" date="2011" name="Proc. Natl. Acad. Sci. U.S.A.">
        <title>Obligate biotrophy features unraveled by the genomic analysis of rust fungi.</title>
        <authorList>
            <person name="Duplessis S."/>
            <person name="Cuomo C.A."/>
            <person name="Lin Y.-C."/>
            <person name="Aerts A."/>
            <person name="Tisserant E."/>
            <person name="Veneault-Fourrey C."/>
            <person name="Joly D.L."/>
            <person name="Hacquard S."/>
            <person name="Amselem J."/>
            <person name="Cantarel B.L."/>
            <person name="Chiu R."/>
            <person name="Coutinho P.M."/>
            <person name="Feau N."/>
            <person name="Field M."/>
            <person name="Frey P."/>
            <person name="Gelhaye E."/>
            <person name="Goldberg J."/>
            <person name="Grabherr M.G."/>
            <person name="Kodira C.D."/>
            <person name="Kohler A."/>
            <person name="Kuees U."/>
            <person name="Lindquist E.A."/>
            <person name="Lucas S.M."/>
            <person name="Mago R."/>
            <person name="Mauceli E."/>
            <person name="Morin E."/>
            <person name="Murat C."/>
            <person name="Pangilinan J.L."/>
            <person name="Park R."/>
            <person name="Pearson M."/>
            <person name="Quesneville H."/>
            <person name="Rouhier N."/>
            <person name="Sakthikumar S."/>
            <person name="Salamov A.A."/>
            <person name="Schmutz J."/>
            <person name="Selles B."/>
            <person name="Shapiro H."/>
            <person name="Tanguay P."/>
            <person name="Tuskan G.A."/>
            <person name="Henrissat B."/>
            <person name="Van de Peer Y."/>
            <person name="Rouze P."/>
            <person name="Ellis J.G."/>
            <person name="Dodds P.N."/>
            <person name="Schein J.E."/>
            <person name="Zhong S."/>
            <person name="Hamelin R.C."/>
            <person name="Grigoriev I.V."/>
            <person name="Szabo L.J."/>
            <person name="Martin F."/>
        </authorList>
    </citation>
    <scope>NUCLEOTIDE SEQUENCE [LARGE SCALE GENOMIC DNA]</scope>
    <source>
        <strain evidence="2">CRL 75-36-700-3 / race SCCL</strain>
    </source>
</reference>
<protein>
    <submittedName>
        <fullName evidence="1">Uncharacterized protein</fullName>
    </submittedName>
</protein>
<dbReference type="RefSeq" id="XP_003331610.1">
    <property type="nucleotide sequence ID" value="XM_003331562.1"/>
</dbReference>